<dbReference type="Gene3D" id="3.20.20.450">
    <property type="entry name" value="EAL domain"/>
    <property type="match status" value="1"/>
</dbReference>
<dbReference type="SUPFAM" id="SSF141868">
    <property type="entry name" value="EAL domain-like"/>
    <property type="match status" value="1"/>
</dbReference>
<dbReference type="PANTHER" id="PTHR33121">
    <property type="entry name" value="CYCLIC DI-GMP PHOSPHODIESTERASE PDEF"/>
    <property type="match status" value="1"/>
</dbReference>
<dbReference type="PROSITE" id="PS50887">
    <property type="entry name" value="GGDEF"/>
    <property type="match status" value="1"/>
</dbReference>
<dbReference type="PROSITE" id="PS50883">
    <property type="entry name" value="EAL"/>
    <property type="match status" value="1"/>
</dbReference>
<feature type="domain" description="GGDEF" evidence="2">
    <location>
        <begin position="421"/>
        <end position="572"/>
    </location>
</feature>
<feature type="domain" description="EAL" evidence="1">
    <location>
        <begin position="1"/>
        <end position="248"/>
    </location>
</feature>
<dbReference type="EMBL" id="JACHHT010000003">
    <property type="protein sequence ID" value="MBB6523390.1"/>
    <property type="molecule type" value="Genomic_DNA"/>
</dbReference>
<gene>
    <name evidence="3" type="ORF">HNR48_003692</name>
</gene>
<dbReference type="Gene3D" id="3.30.70.270">
    <property type="match status" value="1"/>
</dbReference>
<protein>
    <submittedName>
        <fullName evidence="3">EAL domain-containing protein (Putative c-di-GMP-specific phosphodiesterase class I)/GGDEF domain-containing protein</fullName>
    </submittedName>
</protein>
<comment type="caution">
    <text evidence="3">The sequence shown here is derived from an EMBL/GenBank/DDBJ whole genome shotgun (WGS) entry which is preliminary data.</text>
</comment>
<dbReference type="Proteomes" id="UP000528457">
    <property type="component" value="Unassembled WGS sequence"/>
</dbReference>
<evidence type="ECO:0000259" key="2">
    <source>
        <dbReference type="PROSITE" id="PS50887"/>
    </source>
</evidence>
<evidence type="ECO:0000313" key="3">
    <source>
        <dbReference type="EMBL" id="MBB6523390.1"/>
    </source>
</evidence>
<accession>A0A7X0JXL6</accession>
<dbReference type="Gene3D" id="3.10.580.10">
    <property type="entry name" value="CBS-domain"/>
    <property type="match status" value="1"/>
</dbReference>
<dbReference type="PANTHER" id="PTHR33121:SF76">
    <property type="entry name" value="SIGNALING PROTEIN"/>
    <property type="match status" value="1"/>
</dbReference>
<dbReference type="CDD" id="cd01949">
    <property type="entry name" value="GGDEF"/>
    <property type="match status" value="1"/>
</dbReference>
<dbReference type="NCBIfam" id="TIGR00254">
    <property type="entry name" value="GGDEF"/>
    <property type="match status" value="1"/>
</dbReference>
<dbReference type="CDD" id="cd01948">
    <property type="entry name" value="EAL"/>
    <property type="match status" value="1"/>
</dbReference>
<dbReference type="InterPro" id="IPR029787">
    <property type="entry name" value="Nucleotide_cyclase"/>
</dbReference>
<dbReference type="InterPro" id="IPR001633">
    <property type="entry name" value="EAL_dom"/>
</dbReference>
<sequence>MRGELQTIIAEKSVSSLFQPIIDKSSGEIFAYEALSRGPSDSVLHSPTQLIEQAQQHGLLAAIEHLCRSRAIERFCDLGLPGKLFLNVSPQTIQQVDHRQGRTLELLEKYDISPEQIVIELTEQHPGGNESAVIEALKYYQEMGFAIALDDLGAGYSSLRLWSQVKPEFVKIDRHFIEGIEADPTKQEFVRSFVEIAQSMHCKVVAEGVETESEFEYLCQLKVDYLQGYFFCRPTARPPTTIRLSRVVRSLAGRRNGQGLYARNLAIHSIHVSEKHTVEETVQLFLNRPSINSIAVVKGKKVIGIANRSRLQGLLSKPFGRDLYANRLISAVMEKTPLVVDAQLSIEQVSRMVTSRARYHQEDDFIICDHSDFLGIGHVIDLLKQVTELQLKQARHANPLTQLPGLIPINDCIEQLLTAERKFVVCHFDIDNFKPFNDVYGFSKGDEVILALGQSLKSHANNASDTVGHIGGDDFVVLWNSEDWVDRLKQVGQSFSSISKDLYLPEHVQAGGFECKDRYDETRFFPLTSISIAALEVSPQQFSNAFEISSALSPLKAAAKQVGGNSLVINQASDARPL</sequence>
<dbReference type="InterPro" id="IPR046342">
    <property type="entry name" value="CBS_dom_sf"/>
</dbReference>
<organism evidence="3 4">
    <name type="scientific">Pseudoteredinibacter isoporae</name>
    <dbReference type="NCBI Taxonomy" id="570281"/>
    <lineage>
        <taxon>Bacteria</taxon>
        <taxon>Pseudomonadati</taxon>
        <taxon>Pseudomonadota</taxon>
        <taxon>Gammaproteobacteria</taxon>
        <taxon>Cellvibrionales</taxon>
        <taxon>Cellvibrionaceae</taxon>
        <taxon>Pseudoteredinibacter</taxon>
    </lineage>
</organism>
<dbReference type="SMART" id="SM00267">
    <property type="entry name" value="GGDEF"/>
    <property type="match status" value="1"/>
</dbReference>
<dbReference type="InterPro" id="IPR050706">
    <property type="entry name" value="Cyclic-di-GMP_PDE-like"/>
</dbReference>
<dbReference type="SUPFAM" id="SSF55073">
    <property type="entry name" value="Nucleotide cyclase"/>
    <property type="match status" value="1"/>
</dbReference>
<dbReference type="GO" id="GO:0071111">
    <property type="term" value="F:cyclic-guanylate-specific phosphodiesterase activity"/>
    <property type="evidence" value="ECO:0007669"/>
    <property type="project" value="InterPro"/>
</dbReference>
<dbReference type="SUPFAM" id="SSF54631">
    <property type="entry name" value="CBS-domain pair"/>
    <property type="match status" value="1"/>
</dbReference>
<evidence type="ECO:0000313" key="4">
    <source>
        <dbReference type="Proteomes" id="UP000528457"/>
    </source>
</evidence>
<dbReference type="Pfam" id="PF00990">
    <property type="entry name" value="GGDEF"/>
    <property type="match status" value="1"/>
</dbReference>
<keyword evidence="4" id="KW-1185">Reference proteome</keyword>
<dbReference type="SMART" id="SM00052">
    <property type="entry name" value="EAL"/>
    <property type="match status" value="1"/>
</dbReference>
<dbReference type="RefSeq" id="WP_166848002.1">
    <property type="nucleotide sequence ID" value="NZ_JAAONY010000003.1"/>
</dbReference>
<dbReference type="InterPro" id="IPR035919">
    <property type="entry name" value="EAL_sf"/>
</dbReference>
<dbReference type="InterPro" id="IPR000160">
    <property type="entry name" value="GGDEF_dom"/>
</dbReference>
<name>A0A7X0JXL6_9GAMM</name>
<dbReference type="AlphaFoldDB" id="A0A7X0JXL6"/>
<dbReference type="Pfam" id="PF00563">
    <property type="entry name" value="EAL"/>
    <property type="match status" value="1"/>
</dbReference>
<dbReference type="InParanoid" id="A0A7X0JXL6"/>
<proteinExistence type="predicted"/>
<reference evidence="3 4" key="1">
    <citation type="submission" date="2020-08" db="EMBL/GenBank/DDBJ databases">
        <title>Genomic Encyclopedia of Type Strains, Phase IV (KMG-IV): sequencing the most valuable type-strain genomes for metagenomic binning, comparative biology and taxonomic classification.</title>
        <authorList>
            <person name="Goeker M."/>
        </authorList>
    </citation>
    <scope>NUCLEOTIDE SEQUENCE [LARGE SCALE GENOMIC DNA]</scope>
    <source>
        <strain evidence="3 4">DSM 22368</strain>
    </source>
</reference>
<dbReference type="InterPro" id="IPR043128">
    <property type="entry name" value="Rev_trsase/Diguanyl_cyclase"/>
</dbReference>
<evidence type="ECO:0000259" key="1">
    <source>
        <dbReference type="PROSITE" id="PS50883"/>
    </source>
</evidence>